<organism evidence="1 2">
    <name type="scientific">Effrenium voratum</name>
    <dbReference type="NCBI Taxonomy" id="2562239"/>
    <lineage>
        <taxon>Eukaryota</taxon>
        <taxon>Sar</taxon>
        <taxon>Alveolata</taxon>
        <taxon>Dinophyceae</taxon>
        <taxon>Suessiales</taxon>
        <taxon>Symbiodiniaceae</taxon>
        <taxon>Effrenium</taxon>
    </lineage>
</organism>
<proteinExistence type="predicted"/>
<accession>A0AA36HPW5</accession>
<evidence type="ECO:0000313" key="1">
    <source>
        <dbReference type="EMBL" id="CAJ1373118.1"/>
    </source>
</evidence>
<dbReference type="Proteomes" id="UP001178507">
    <property type="component" value="Unassembled WGS sequence"/>
</dbReference>
<evidence type="ECO:0000313" key="2">
    <source>
        <dbReference type="Proteomes" id="UP001178507"/>
    </source>
</evidence>
<dbReference type="AlphaFoldDB" id="A0AA36HPW5"/>
<protein>
    <submittedName>
        <fullName evidence="1">Uncharacterized protein</fullName>
    </submittedName>
</protein>
<gene>
    <name evidence="1" type="ORF">EVOR1521_LOCUS3030</name>
</gene>
<name>A0AA36HPW5_9DINO</name>
<dbReference type="EMBL" id="CAUJNA010000175">
    <property type="protein sequence ID" value="CAJ1373118.1"/>
    <property type="molecule type" value="Genomic_DNA"/>
</dbReference>
<reference evidence="1" key="1">
    <citation type="submission" date="2023-08" db="EMBL/GenBank/DDBJ databases">
        <authorList>
            <person name="Chen Y."/>
            <person name="Shah S."/>
            <person name="Dougan E. K."/>
            <person name="Thang M."/>
            <person name="Chan C."/>
        </authorList>
    </citation>
    <scope>NUCLEOTIDE SEQUENCE</scope>
</reference>
<sequence length="178" mass="19059">MTHSKCLATGAQIAAYAALMPHSPAPIQVMCGLQGSLLCQVVPKASWTLQDLLDAVSLETQIPGDDFRLVWGGVALAPGPLPFMLLRKSDVPLSLTLVRVNPAWVAALDRVLASLVPELPSFTALVEQPGQIDLGGDVRGRFAENRDLALAAVQHSGSFLMHCPEELLQDKDAWDALD</sequence>
<comment type="caution">
    <text evidence="1">The sequence shown here is derived from an EMBL/GenBank/DDBJ whole genome shotgun (WGS) entry which is preliminary data.</text>
</comment>
<keyword evidence="2" id="KW-1185">Reference proteome</keyword>